<keyword evidence="4 6" id="KW-0378">Hydrolase</keyword>
<feature type="region of interest" description="Disordered" evidence="8">
    <location>
        <begin position="1"/>
        <end position="151"/>
    </location>
</feature>
<dbReference type="SUPFAM" id="SSF54001">
    <property type="entry name" value="Cysteine proteinases"/>
    <property type="match status" value="1"/>
</dbReference>
<gene>
    <name evidence="10" type="ORF">MAPG_11525</name>
</gene>
<dbReference type="InterPro" id="IPR001578">
    <property type="entry name" value="Peptidase_C12_UCH"/>
</dbReference>
<evidence type="ECO:0000313" key="12">
    <source>
        <dbReference type="Proteomes" id="UP000011715"/>
    </source>
</evidence>
<reference evidence="11" key="4">
    <citation type="journal article" date="2015" name="G3 (Bethesda)">
        <title>Genome sequences of three phytopathogenic species of the Magnaporthaceae family of fungi.</title>
        <authorList>
            <person name="Okagaki L.H."/>
            <person name="Nunes C.C."/>
            <person name="Sailsbery J."/>
            <person name="Clay B."/>
            <person name="Brown D."/>
            <person name="John T."/>
            <person name="Oh Y."/>
            <person name="Young N."/>
            <person name="Fitzgerald M."/>
            <person name="Haas B.J."/>
            <person name="Zeng Q."/>
            <person name="Young S."/>
            <person name="Adiconis X."/>
            <person name="Fan L."/>
            <person name="Levin J.Z."/>
            <person name="Mitchell T.K."/>
            <person name="Okubara P.A."/>
            <person name="Farman M.L."/>
            <person name="Kohn L.M."/>
            <person name="Birren B."/>
            <person name="Ma L.-J."/>
            <person name="Dean R.A."/>
        </authorList>
    </citation>
    <scope>NUCLEOTIDE SEQUENCE</scope>
    <source>
        <strain evidence="11">ATCC 64411 / 73-15</strain>
    </source>
</reference>
<dbReference type="GO" id="GO:0016579">
    <property type="term" value="P:protein deubiquitination"/>
    <property type="evidence" value="ECO:0007669"/>
    <property type="project" value="TreeGrafter"/>
</dbReference>
<dbReference type="GO" id="GO:0004843">
    <property type="term" value="F:cysteine-type deubiquitinase activity"/>
    <property type="evidence" value="ECO:0007669"/>
    <property type="project" value="UniProtKB-UniRule"/>
</dbReference>
<reference evidence="10" key="3">
    <citation type="submission" date="2011-03" db="EMBL/GenBank/DDBJ databases">
        <title>Annotation of Magnaporthe poae ATCC 64411.</title>
        <authorList>
            <person name="Ma L.-J."/>
            <person name="Dead R."/>
            <person name="Young S.K."/>
            <person name="Zeng Q."/>
            <person name="Gargeya S."/>
            <person name="Fitzgerald M."/>
            <person name="Haas B."/>
            <person name="Abouelleil A."/>
            <person name="Alvarado L."/>
            <person name="Arachchi H.M."/>
            <person name="Berlin A."/>
            <person name="Brown A."/>
            <person name="Chapman S.B."/>
            <person name="Chen Z."/>
            <person name="Dunbar C."/>
            <person name="Freedman E."/>
            <person name="Gearin G."/>
            <person name="Gellesch M."/>
            <person name="Goldberg J."/>
            <person name="Griggs A."/>
            <person name="Gujja S."/>
            <person name="Heiman D."/>
            <person name="Howarth C."/>
            <person name="Larson L."/>
            <person name="Lui A."/>
            <person name="MacDonald P.J.P."/>
            <person name="Mehta T."/>
            <person name="Montmayeur A."/>
            <person name="Murphy C."/>
            <person name="Neiman D."/>
            <person name="Pearson M."/>
            <person name="Priest M."/>
            <person name="Roberts A."/>
            <person name="Saif S."/>
            <person name="Shea T."/>
            <person name="Shenoy N."/>
            <person name="Sisk P."/>
            <person name="Stolte C."/>
            <person name="Sykes S."/>
            <person name="Yandava C."/>
            <person name="Wortman J."/>
            <person name="Nusbaum C."/>
            <person name="Birren B."/>
        </authorList>
    </citation>
    <scope>NUCLEOTIDE SEQUENCE</scope>
    <source>
        <strain evidence="10">ATCC 64411</strain>
    </source>
</reference>
<feature type="active site" description="Proton donor" evidence="6">
    <location>
        <position position="353"/>
    </location>
</feature>
<evidence type="ECO:0000256" key="2">
    <source>
        <dbReference type="ARBA" id="ARBA00022670"/>
    </source>
</evidence>
<evidence type="ECO:0000256" key="5">
    <source>
        <dbReference type="ARBA" id="ARBA00022807"/>
    </source>
</evidence>
<dbReference type="AlphaFoldDB" id="A0A0C4EFH7"/>
<evidence type="ECO:0000256" key="6">
    <source>
        <dbReference type="PROSITE-ProRule" id="PRU01393"/>
    </source>
</evidence>
<keyword evidence="5 6" id="KW-0788">Thiol protease</keyword>
<feature type="site" description="Important for enzyme activity" evidence="6">
    <location>
        <position position="368"/>
    </location>
</feature>
<keyword evidence="3 6" id="KW-0833">Ubl conjugation pathway</keyword>
<evidence type="ECO:0000256" key="3">
    <source>
        <dbReference type="ARBA" id="ARBA00022786"/>
    </source>
</evidence>
<feature type="domain" description="UCH catalytic" evidence="9">
    <location>
        <begin position="167"/>
        <end position="410"/>
    </location>
</feature>
<comment type="catalytic activity">
    <reaction evidence="1 6 7">
        <text>Thiol-dependent hydrolysis of ester, thioester, amide, peptide and isopeptide bonds formed by the C-terminal Gly of ubiquitin (a 76-residue protein attached to proteins as an intracellular targeting signal).</text>
        <dbReference type="EC" id="3.4.19.12"/>
    </reaction>
</comment>
<dbReference type="EMBL" id="ADBL01002840">
    <property type="status" value="NOT_ANNOTATED_CDS"/>
    <property type="molecule type" value="Genomic_DNA"/>
</dbReference>
<keyword evidence="12" id="KW-1185">Reference proteome</keyword>
<feature type="compositionally biased region" description="Acidic residues" evidence="8">
    <location>
        <begin position="134"/>
        <end position="148"/>
    </location>
</feature>
<evidence type="ECO:0000259" key="9">
    <source>
        <dbReference type="PROSITE" id="PS52048"/>
    </source>
</evidence>
<feature type="compositionally biased region" description="Low complexity" evidence="8">
    <location>
        <begin position="84"/>
        <end position="122"/>
    </location>
</feature>
<dbReference type="OMA" id="IESEPAY"/>
<reference evidence="10" key="1">
    <citation type="submission" date="2010-05" db="EMBL/GenBank/DDBJ databases">
        <title>The Genome Sequence of Magnaporthe poae strain ATCC 64411.</title>
        <authorList>
            <consortium name="The Broad Institute Genome Sequencing Platform"/>
            <consortium name="Broad Institute Genome Sequencing Center for Infectious Disease"/>
            <person name="Ma L.-J."/>
            <person name="Dead R."/>
            <person name="Young S."/>
            <person name="Zeng Q."/>
            <person name="Koehrsen M."/>
            <person name="Alvarado L."/>
            <person name="Berlin A."/>
            <person name="Chapman S.B."/>
            <person name="Chen Z."/>
            <person name="Freedman E."/>
            <person name="Gellesch M."/>
            <person name="Goldberg J."/>
            <person name="Griggs A."/>
            <person name="Gujja S."/>
            <person name="Heilman E.R."/>
            <person name="Heiman D."/>
            <person name="Hepburn T."/>
            <person name="Howarth C."/>
            <person name="Jen D."/>
            <person name="Larson L."/>
            <person name="Mehta T."/>
            <person name="Neiman D."/>
            <person name="Pearson M."/>
            <person name="Roberts A."/>
            <person name="Saif S."/>
            <person name="Shea T."/>
            <person name="Shenoy N."/>
            <person name="Sisk P."/>
            <person name="Stolte C."/>
            <person name="Sykes S."/>
            <person name="Walk T."/>
            <person name="White J."/>
            <person name="Yandava C."/>
            <person name="Haas B."/>
            <person name="Nusbaum C."/>
            <person name="Birren B."/>
        </authorList>
    </citation>
    <scope>NUCLEOTIDE SEQUENCE</scope>
    <source>
        <strain evidence="10">ATCC 64411</strain>
    </source>
</reference>
<dbReference type="InterPro" id="IPR036959">
    <property type="entry name" value="Peptidase_C12_UCH_sf"/>
</dbReference>
<name>A0A0C4EFH7_MAGP6</name>
<proteinExistence type="inferred from homology"/>
<feature type="compositionally biased region" description="Basic residues" evidence="8">
    <location>
        <begin position="323"/>
        <end position="343"/>
    </location>
</feature>
<dbReference type="GO" id="GO:0006511">
    <property type="term" value="P:ubiquitin-dependent protein catabolic process"/>
    <property type="evidence" value="ECO:0007669"/>
    <property type="project" value="UniProtKB-UniRule"/>
</dbReference>
<feature type="compositionally biased region" description="Polar residues" evidence="8">
    <location>
        <begin position="69"/>
        <end position="82"/>
    </location>
</feature>
<comment type="similarity">
    <text evidence="6 7">Belongs to the peptidase C12 family.</text>
</comment>
<dbReference type="EC" id="3.4.19.12" evidence="7"/>
<evidence type="ECO:0000256" key="7">
    <source>
        <dbReference type="RuleBase" id="RU361215"/>
    </source>
</evidence>
<organism evidence="11 12">
    <name type="scientific">Magnaporthiopsis poae (strain ATCC 64411 / 73-15)</name>
    <name type="common">Kentucky bluegrass fungus</name>
    <name type="synonym">Magnaporthe poae</name>
    <dbReference type="NCBI Taxonomy" id="644358"/>
    <lineage>
        <taxon>Eukaryota</taxon>
        <taxon>Fungi</taxon>
        <taxon>Dikarya</taxon>
        <taxon>Ascomycota</taxon>
        <taxon>Pezizomycotina</taxon>
        <taxon>Sordariomycetes</taxon>
        <taxon>Sordariomycetidae</taxon>
        <taxon>Magnaporthales</taxon>
        <taxon>Magnaporthaceae</taxon>
        <taxon>Magnaporthiopsis</taxon>
    </lineage>
</organism>
<dbReference type="EMBL" id="GL876982">
    <property type="protein sequence ID" value="KLU92580.1"/>
    <property type="molecule type" value="Genomic_DNA"/>
</dbReference>
<dbReference type="STRING" id="644358.A0A0C4EFH7"/>
<dbReference type="GO" id="GO:0005737">
    <property type="term" value="C:cytoplasm"/>
    <property type="evidence" value="ECO:0007669"/>
    <property type="project" value="TreeGrafter"/>
</dbReference>
<evidence type="ECO:0000256" key="4">
    <source>
        <dbReference type="ARBA" id="ARBA00022801"/>
    </source>
</evidence>
<sequence length="571" mass="61880">MAAGANDTPSPTRRSTRARKPMQRFGQESDADAAKDPPPPAKRQRKQASPAEPKTPTKKAPVKMASPMTEASPTAKPSSPANDSPATKASSPATKASSPAMASPATNASSAKKASPATTAEDATADKDSGDTAAADEEEVDDGDDDDNDNLHAVLRLDPDEVEEYEGWTELESDPALFNDMLHKLGVSGVRCEEVLVIDEGEVMLLKQPIHGFIFLFECDDAPEAEETVDPPEGMWFARQTIANACASVALFNILMNAEGISLGEEMQRFKDETADLIPPHRGTALAQNRFIRKIHNSFARRLDLLDEDLCLSNKYDEYQKRKKKKKGVAKPKAKQSRKRKRKAEIDPNAAKHYVAYIQQGGQLWELDGLEEAAIPLGPVGDNWINAVIPVIQQKLNELGDQANLIALCHNERGELRQKLAANVASIVALSKTVEVHGEEWKKVEELEKVGWAADSEKAEYAAALADMGLSAEEVAAAGDADGKDKEEERYKTEEEAAEAASDLVKAHLRLRADYDEERALAEADADTARGRQTDLTAMVHTWVELMAEADILDTAAEAVAAGVGVKGAKK</sequence>
<feature type="active site" description="Nucleophile" evidence="6">
    <location>
        <position position="246"/>
    </location>
</feature>
<accession>A0A0C4EFH7</accession>
<dbReference type="PRINTS" id="PR00707">
    <property type="entry name" value="UBCTHYDRLASE"/>
</dbReference>
<dbReference type="PROSITE" id="PS52048">
    <property type="entry name" value="UCH_DOMAIN"/>
    <property type="match status" value="1"/>
</dbReference>
<dbReference type="EnsemblFungi" id="MAPG_11525T0">
    <property type="protein sequence ID" value="MAPG_11525T0"/>
    <property type="gene ID" value="MAPG_11525"/>
</dbReference>
<reference evidence="12" key="2">
    <citation type="submission" date="2010-05" db="EMBL/GenBank/DDBJ databases">
        <title>The genome sequence of Magnaporthe poae strain ATCC 64411.</title>
        <authorList>
            <person name="Ma L.-J."/>
            <person name="Dead R."/>
            <person name="Young S."/>
            <person name="Zeng Q."/>
            <person name="Koehrsen M."/>
            <person name="Alvarado L."/>
            <person name="Berlin A."/>
            <person name="Chapman S.B."/>
            <person name="Chen Z."/>
            <person name="Freedman E."/>
            <person name="Gellesch M."/>
            <person name="Goldberg J."/>
            <person name="Griggs A."/>
            <person name="Gujja S."/>
            <person name="Heilman E.R."/>
            <person name="Heiman D."/>
            <person name="Hepburn T."/>
            <person name="Howarth C."/>
            <person name="Jen D."/>
            <person name="Larson L."/>
            <person name="Mehta T."/>
            <person name="Neiman D."/>
            <person name="Pearson M."/>
            <person name="Roberts A."/>
            <person name="Saif S."/>
            <person name="Shea T."/>
            <person name="Shenoy N."/>
            <person name="Sisk P."/>
            <person name="Stolte C."/>
            <person name="Sykes S."/>
            <person name="Walk T."/>
            <person name="White J."/>
            <person name="Yandava C."/>
            <person name="Haas B."/>
            <person name="Nusbaum C."/>
            <person name="Birren B."/>
        </authorList>
    </citation>
    <scope>NUCLEOTIDE SEQUENCE [LARGE SCALE GENOMIC DNA]</scope>
    <source>
        <strain evidence="12">ATCC 64411 / 73-15</strain>
    </source>
</reference>
<evidence type="ECO:0000313" key="10">
    <source>
        <dbReference type="EMBL" id="KLU92580.1"/>
    </source>
</evidence>
<keyword evidence="2 6" id="KW-0645">Protease</keyword>
<dbReference type="PANTHER" id="PTHR10589:SF29">
    <property type="entry name" value="UBIQUITIN CARBOXYL-TERMINAL HYDROLASE"/>
    <property type="match status" value="1"/>
</dbReference>
<dbReference type="VEuPathDB" id="FungiDB:MAPG_11525"/>
<dbReference type="Pfam" id="PF01088">
    <property type="entry name" value="Peptidase_C12"/>
    <property type="match status" value="1"/>
</dbReference>
<feature type="site" description="Transition state stabilizer" evidence="6">
    <location>
        <position position="240"/>
    </location>
</feature>
<dbReference type="Proteomes" id="UP000011715">
    <property type="component" value="Unassembled WGS sequence"/>
</dbReference>
<evidence type="ECO:0000256" key="1">
    <source>
        <dbReference type="ARBA" id="ARBA00000707"/>
    </source>
</evidence>
<feature type="region of interest" description="Disordered" evidence="8">
    <location>
        <begin position="323"/>
        <end position="345"/>
    </location>
</feature>
<dbReference type="PANTHER" id="PTHR10589">
    <property type="entry name" value="UBIQUITIN CARBOXYL-TERMINAL HYDROLASE"/>
    <property type="match status" value="1"/>
</dbReference>
<reference evidence="11" key="5">
    <citation type="submission" date="2015-06" db="UniProtKB">
        <authorList>
            <consortium name="EnsemblFungi"/>
        </authorList>
    </citation>
    <scope>IDENTIFICATION</scope>
    <source>
        <strain evidence="11">ATCC 64411</strain>
    </source>
</reference>
<dbReference type="OrthoDB" id="1924260at2759"/>
<evidence type="ECO:0000256" key="8">
    <source>
        <dbReference type="SAM" id="MobiDB-lite"/>
    </source>
</evidence>
<dbReference type="InterPro" id="IPR038765">
    <property type="entry name" value="Papain-like_cys_pep_sf"/>
</dbReference>
<dbReference type="eggNOG" id="KOG2778">
    <property type="taxonomic scope" value="Eukaryota"/>
</dbReference>
<evidence type="ECO:0000313" key="11">
    <source>
        <dbReference type="EnsemblFungi" id="MAPG_11525T0"/>
    </source>
</evidence>
<dbReference type="Gene3D" id="3.40.532.10">
    <property type="entry name" value="Peptidase C12, ubiquitin carboxyl-terminal hydrolase"/>
    <property type="match status" value="1"/>
</dbReference>
<protein>
    <recommendedName>
        <fullName evidence="7">Ubiquitin carboxyl-terminal hydrolase</fullName>
        <ecNumber evidence="7">3.4.19.12</ecNumber>
    </recommendedName>
</protein>